<sequence length="56" mass="6419">MIIEETSLKDFLGDMFPKDTPRVEKRPSVCPLHLRSVTTGEITQWMPSFPGEEPPF</sequence>
<reference evidence="1" key="1">
    <citation type="submission" date="2020-04" db="EMBL/GenBank/DDBJ databases">
        <authorList>
            <person name="Chiriac C."/>
            <person name="Salcher M."/>
            <person name="Ghai R."/>
            <person name="Kavagutti S V."/>
        </authorList>
    </citation>
    <scope>NUCLEOTIDE SEQUENCE</scope>
</reference>
<dbReference type="EMBL" id="LR796352">
    <property type="protein sequence ID" value="CAB4138979.1"/>
    <property type="molecule type" value="Genomic_DNA"/>
</dbReference>
<organism evidence="1">
    <name type="scientific">uncultured Caudovirales phage</name>
    <dbReference type="NCBI Taxonomy" id="2100421"/>
    <lineage>
        <taxon>Viruses</taxon>
        <taxon>Duplodnaviria</taxon>
        <taxon>Heunggongvirae</taxon>
        <taxon>Uroviricota</taxon>
        <taxon>Caudoviricetes</taxon>
        <taxon>Peduoviridae</taxon>
        <taxon>Maltschvirus</taxon>
        <taxon>Maltschvirus maltsch</taxon>
    </lineage>
</organism>
<evidence type="ECO:0000313" key="1">
    <source>
        <dbReference type="EMBL" id="CAB4138979.1"/>
    </source>
</evidence>
<name>A0A6J5M574_9CAUD</name>
<protein>
    <submittedName>
        <fullName evidence="1">Uncharacterized protein</fullName>
    </submittedName>
</protein>
<gene>
    <name evidence="1" type="ORF">UFOVP346_11</name>
</gene>
<proteinExistence type="predicted"/>
<accession>A0A6J5M574</accession>